<accession>A0A6J7A8B0</accession>
<dbReference type="AlphaFoldDB" id="A0A6J7A8B0"/>
<evidence type="ECO:0000256" key="1">
    <source>
        <dbReference type="SAM" id="MobiDB-lite"/>
    </source>
</evidence>
<reference evidence="2" key="1">
    <citation type="submission" date="2020-05" db="EMBL/GenBank/DDBJ databases">
        <authorList>
            <person name="Chiriac C."/>
            <person name="Salcher M."/>
            <person name="Ghai R."/>
            <person name="Kavagutti S V."/>
        </authorList>
    </citation>
    <scope>NUCLEOTIDE SEQUENCE</scope>
</reference>
<gene>
    <name evidence="2" type="ORF">UFOPK3099_01918</name>
</gene>
<feature type="compositionally biased region" description="Basic and acidic residues" evidence="1">
    <location>
        <begin position="190"/>
        <end position="216"/>
    </location>
</feature>
<dbReference type="EMBL" id="CAFAAV010000163">
    <property type="protein sequence ID" value="CAB4829083.1"/>
    <property type="molecule type" value="Genomic_DNA"/>
</dbReference>
<proteinExistence type="predicted"/>
<name>A0A6J7A8B0_9ZZZZ</name>
<feature type="region of interest" description="Disordered" evidence="1">
    <location>
        <begin position="159"/>
        <end position="235"/>
    </location>
</feature>
<organism evidence="2">
    <name type="scientific">freshwater metagenome</name>
    <dbReference type="NCBI Taxonomy" id="449393"/>
    <lineage>
        <taxon>unclassified sequences</taxon>
        <taxon>metagenomes</taxon>
        <taxon>ecological metagenomes</taxon>
    </lineage>
</organism>
<evidence type="ECO:0000313" key="2">
    <source>
        <dbReference type="EMBL" id="CAB4829083.1"/>
    </source>
</evidence>
<protein>
    <submittedName>
        <fullName evidence="2">Unannotated protein</fullName>
    </submittedName>
</protein>
<sequence>MLVEVGCPRRRAGGAAVLHRCSHQAERNTVGRFQILHVPVGHRLRVVDNFECGLHHCPLTGEVGEAYSPVGERSGGERLAHNRGSLVAVVGERLVVRETRVVNAIRTADHAAHIGPVAHRLQAGQRDVAVVLGLVAGDQWVPRRRVQRRRRHRLAHLQCERDRSGLGPHPDTQQRDVDGDGLTSAFAVEQRPHDSTGDRHRPDRVAECGTRRRGDDVGLGAHDTRGNPCTCPEAQ</sequence>